<gene>
    <name evidence="3" type="ORF">SAMN06296065_12027</name>
</gene>
<dbReference type="PANTHER" id="PTHR36151">
    <property type="entry name" value="BLR2777 PROTEIN"/>
    <property type="match status" value="1"/>
</dbReference>
<dbReference type="EMBL" id="FXUI01000020">
    <property type="protein sequence ID" value="SMP81901.1"/>
    <property type="molecule type" value="Genomic_DNA"/>
</dbReference>
<reference evidence="3 4" key="1">
    <citation type="submission" date="2017-05" db="EMBL/GenBank/DDBJ databases">
        <authorList>
            <person name="Varghese N."/>
            <person name="Submissions S."/>
        </authorList>
    </citation>
    <scope>NUCLEOTIDE SEQUENCE [LARGE SCALE GENOMIC DNA]</scope>
    <source>
        <strain evidence="3 4">SM16</strain>
    </source>
</reference>
<evidence type="ECO:0000259" key="2">
    <source>
        <dbReference type="Pfam" id="PF09995"/>
    </source>
</evidence>
<feature type="compositionally biased region" description="Basic and acidic residues" evidence="1">
    <location>
        <begin position="280"/>
        <end position="292"/>
    </location>
</feature>
<feature type="domain" description="ER-bound oxygenase mpaB/mpaB'/Rubber oxygenase catalytic" evidence="2">
    <location>
        <begin position="36"/>
        <end position="263"/>
    </location>
</feature>
<comment type="caution">
    <text evidence="3">The sequence shown here is derived from an EMBL/GenBank/DDBJ whole genome shotgun (WGS) entry which is preliminary data.</text>
</comment>
<evidence type="ECO:0000313" key="3">
    <source>
        <dbReference type="EMBL" id="SMP81901.1"/>
    </source>
</evidence>
<dbReference type="RefSeq" id="WP_283407114.1">
    <property type="nucleotide sequence ID" value="NZ_FXUI01000020.1"/>
</dbReference>
<dbReference type="Pfam" id="PF09995">
    <property type="entry name" value="MPAB_Lcp_cat"/>
    <property type="match status" value="1"/>
</dbReference>
<dbReference type="InterPro" id="IPR018713">
    <property type="entry name" value="MPAB/Lcp_cat_dom"/>
</dbReference>
<protein>
    <submittedName>
        <fullName evidence="3">Uncharacterized conserved protein, DUF2236 family</fullName>
    </submittedName>
</protein>
<accession>A0ABY1QVD8</accession>
<keyword evidence="4" id="KW-1185">Reference proteome</keyword>
<evidence type="ECO:0000256" key="1">
    <source>
        <dbReference type="SAM" id="MobiDB-lite"/>
    </source>
</evidence>
<dbReference type="PANTHER" id="PTHR36151:SF3">
    <property type="entry name" value="ER-BOUND OXYGENASE MPAB_MPAB'_RUBBER OXYGENASE CATALYTIC DOMAIN-CONTAINING PROTEIN"/>
    <property type="match status" value="1"/>
</dbReference>
<proteinExistence type="predicted"/>
<organism evidence="3 4">
    <name type="scientific">Novosphingobium panipatense</name>
    <dbReference type="NCBI Taxonomy" id="428991"/>
    <lineage>
        <taxon>Bacteria</taxon>
        <taxon>Pseudomonadati</taxon>
        <taxon>Pseudomonadota</taxon>
        <taxon>Alphaproteobacteria</taxon>
        <taxon>Sphingomonadales</taxon>
        <taxon>Sphingomonadaceae</taxon>
        <taxon>Novosphingobium</taxon>
    </lineage>
</organism>
<sequence>MLAAIQQLLQPPPGMDVDFKAPSGAPALFPSDGISWTIFSNPVALFIGGVSAVLLELAEPAVRSGVWDHSSFRRDPGMRLRRTGFAAMVTVYAPAEQARALIGRVVAMHERVNGVTPDGQPYRANDPRLLDWVQATASFGFIEAYHRYVRTLTPAEKDAALTEGAAASRLYGAVGAPRSWQEWDDLLASTAPRLEGSDVLSEFLSIMSNTPLLPGPTLRLQRLLIRAAVEMTPNPVRSLPQLRGKGLRAGEQSLVRVLGRVAGALPAPQTPAAQAAARIRRGEARKTPMKDD</sequence>
<dbReference type="Proteomes" id="UP001157910">
    <property type="component" value="Unassembled WGS sequence"/>
</dbReference>
<evidence type="ECO:0000313" key="4">
    <source>
        <dbReference type="Proteomes" id="UP001157910"/>
    </source>
</evidence>
<feature type="region of interest" description="Disordered" evidence="1">
    <location>
        <begin position="269"/>
        <end position="292"/>
    </location>
</feature>
<name>A0ABY1QVD8_9SPHN</name>